<feature type="chain" id="PRO_5046969660" description="Ser-Thr-rich glycosyl-phosphatidyl-inositol-anchored membrane family-domain-containing protein" evidence="3">
    <location>
        <begin position="18"/>
        <end position="301"/>
    </location>
</feature>
<feature type="region of interest" description="Disordered" evidence="1">
    <location>
        <begin position="170"/>
        <end position="204"/>
    </location>
</feature>
<keyword evidence="3" id="KW-0732">Signal</keyword>
<name>A0ABQ8FXM9_9PEZI</name>
<evidence type="ECO:0000256" key="1">
    <source>
        <dbReference type="SAM" id="MobiDB-lite"/>
    </source>
</evidence>
<feature type="signal peptide" evidence="3">
    <location>
        <begin position="1"/>
        <end position="17"/>
    </location>
</feature>
<keyword evidence="2" id="KW-1133">Transmembrane helix</keyword>
<gene>
    <name evidence="4" type="ORF">B0J12DRAFT_703801</name>
</gene>
<proteinExistence type="predicted"/>
<comment type="caution">
    <text evidence="4">The sequence shown here is derived from an EMBL/GenBank/DDBJ whole genome shotgun (WGS) entry which is preliminary data.</text>
</comment>
<dbReference type="EMBL" id="JAGTJR010000039">
    <property type="protein sequence ID" value="KAH7033988.1"/>
    <property type="molecule type" value="Genomic_DNA"/>
</dbReference>
<keyword evidence="2" id="KW-0812">Transmembrane</keyword>
<reference evidence="4 5" key="1">
    <citation type="journal article" date="2021" name="Nat. Commun.">
        <title>Genetic determinants of endophytism in the Arabidopsis root mycobiome.</title>
        <authorList>
            <person name="Mesny F."/>
            <person name="Miyauchi S."/>
            <person name="Thiergart T."/>
            <person name="Pickel B."/>
            <person name="Atanasova L."/>
            <person name="Karlsson M."/>
            <person name="Huettel B."/>
            <person name="Barry K.W."/>
            <person name="Haridas S."/>
            <person name="Chen C."/>
            <person name="Bauer D."/>
            <person name="Andreopoulos W."/>
            <person name="Pangilinan J."/>
            <person name="LaButti K."/>
            <person name="Riley R."/>
            <person name="Lipzen A."/>
            <person name="Clum A."/>
            <person name="Drula E."/>
            <person name="Henrissat B."/>
            <person name="Kohler A."/>
            <person name="Grigoriev I.V."/>
            <person name="Martin F.M."/>
            <person name="Hacquard S."/>
        </authorList>
    </citation>
    <scope>NUCLEOTIDE SEQUENCE [LARGE SCALE GENOMIC DNA]</scope>
    <source>
        <strain evidence="4 5">MPI-SDFR-AT-0080</strain>
    </source>
</reference>
<evidence type="ECO:0000313" key="4">
    <source>
        <dbReference type="EMBL" id="KAH7033988.1"/>
    </source>
</evidence>
<dbReference type="PANTHER" id="PTHR16861:SF4">
    <property type="entry name" value="SH3 DOMAIN PROTEIN (AFU_ORTHOLOGUE AFUA_1G13610)"/>
    <property type="match status" value="1"/>
</dbReference>
<protein>
    <recommendedName>
        <fullName evidence="6">Ser-Thr-rich glycosyl-phosphatidyl-inositol-anchored membrane family-domain-containing protein</fullName>
    </recommendedName>
</protein>
<organism evidence="4 5">
    <name type="scientific">Macrophomina phaseolina</name>
    <dbReference type="NCBI Taxonomy" id="35725"/>
    <lineage>
        <taxon>Eukaryota</taxon>
        <taxon>Fungi</taxon>
        <taxon>Dikarya</taxon>
        <taxon>Ascomycota</taxon>
        <taxon>Pezizomycotina</taxon>
        <taxon>Dothideomycetes</taxon>
        <taxon>Dothideomycetes incertae sedis</taxon>
        <taxon>Botryosphaeriales</taxon>
        <taxon>Botryosphaeriaceae</taxon>
        <taxon>Macrophomina</taxon>
    </lineage>
</organism>
<keyword evidence="2" id="KW-0472">Membrane</keyword>
<accession>A0ABQ8FXM9</accession>
<feature type="compositionally biased region" description="Low complexity" evidence="1">
    <location>
        <begin position="178"/>
        <end position="204"/>
    </location>
</feature>
<evidence type="ECO:0000256" key="3">
    <source>
        <dbReference type="SAM" id="SignalP"/>
    </source>
</evidence>
<dbReference type="Proteomes" id="UP000774617">
    <property type="component" value="Unassembled WGS sequence"/>
</dbReference>
<evidence type="ECO:0000256" key="2">
    <source>
        <dbReference type="SAM" id="Phobius"/>
    </source>
</evidence>
<evidence type="ECO:0008006" key="6">
    <source>
        <dbReference type="Google" id="ProtNLM"/>
    </source>
</evidence>
<feature type="transmembrane region" description="Helical" evidence="2">
    <location>
        <begin position="208"/>
        <end position="232"/>
    </location>
</feature>
<sequence>MFSLYIALLFFLATVTAQDNSVTYYHDGNFTYPNKFGMIYAAGSSITITWETIYNRSNLFYSQYDDDANSVSIAANTDETSWTWTVSTTKTNLSLPFHFRIVNAEGDSDAQYYGGFWSPGFYIHDSSKSAAAAASSTETTAKSSPTSTAAAISLPSSSVSKATSQPISTLPATSVQESAAATSTLASTPTTQPSPTASDSSDSTSISAGAIAGIVIGGIAAVGLVGGGLFLLGRRSHRQRDEPMSGPRGYDAPPPEYWTRGPWVRPPGSVHEPVELDVSAQKIELGSDRRIAELDVTGRRH</sequence>
<dbReference type="PANTHER" id="PTHR16861">
    <property type="entry name" value="GLYCOPROTEIN 38"/>
    <property type="match status" value="1"/>
</dbReference>
<keyword evidence="5" id="KW-1185">Reference proteome</keyword>
<evidence type="ECO:0000313" key="5">
    <source>
        <dbReference type="Proteomes" id="UP000774617"/>
    </source>
</evidence>